<sequence>MCVLRHGRVILLFYHGARGTRNTIEIIARSANMTPLFACFPVCMTFTVIVFLALVVVVFDLANRIPGDDEPTAPPVPRDPNQKMGPPPWWVLPLMLLAVAAFMAVCAWIWPE</sequence>
<evidence type="ECO:0000313" key="2">
    <source>
        <dbReference type="EMBL" id="VTR95360.1"/>
    </source>
</evidence>
<keyword evidence="1" id="KW-0472">Membrane</keyword>
<evidence type="ECO:0000256" key="1">
    <source>
        <dbReference type="SAM" id="Phobius"/>
    </source>
</evidence>
<name>A0A6P2D7E1_9BACT</name>
<organism evidence="2 3">
    <name type="scientific">Gemmata massiliana</name>
    <dbReference type="NCBI Taxonomy" id="1210884"/>
    <lineage>
        <taxon>Bacteria</taxon>
        <taxon>Pseudomonadati</taxon>
        <taxon>Planctomycetota</taxon>
        <taxon>Planctomycetia</taxon>
        <taxon>Gemmatales</taxon>
        <taxon>Gemmataceae</taxon>
        <taxon>Gemmata</taxon>
    </lineage>
</organism>
<reference evidence="2 3" key="1">
    <citation type="submission" date="2019-05" db="EMBL/GenBank/DDBJ databases">
        <authorList>
            <consortium name="Science for Life Laboratories"/>
        </authorList>
    </citation>
    <scope>NUCLEOTIDE SEQUENCE [LARGE SCALE GENOMIC DNA]</scope>
    <source>
        <strain evidence="2">Soil9</strain>
    </source>
</reference>
<evidence type="ECO:0000313" key="3">
    <source>
        <dbReference type="Proteomes" id="UP000464178"/>
    </source>
</evidence>
<proteinExistence type="predicted"/>
<protein>
    <submittedName>
        <fullName evidence="2">Uncharacterized protein</fullName>
    </submittedName>
</protein>
<keyword evidence="1" id="KW-1133">Transmembrane helix</keyword>
<keyword evidence="1" id="KW-0812">Transmembrane</keyword>
<dbReference type="AlphaFoldDB" id="A0A6P2D7E1"/>
<accession>A0A6P2D7E1</accession>
<feature type="transmembrane region" description="Helical" evidence="1">
    <location>
        <begin position="36"/>
        <end position="59"/>
    </location>
</feature>
<feature type="transmembrane region" description="Helical" evidence="1">
    <location>
        <begin position="89"/>
        <end position="110"/>
    </location>
</feature>
<dbReference type="Proteomes" id="UP000464178">
    <property type="component" value="Chromosome"/>
</dbReference>
<gene>
    <name evidence="2" type="ORF">SOIL9_23540</name>
</gene>
<dbReference type="EMBL" id="LR593886">
    <property type="protein sequence ID" value="VTR95360.1"/>
    <property type="molecule type" value="Genomic_DNA"/>
</dbReference>
<keyword evidence="3" id="KW-1185">Reference proteome</keyword>
<dbReference type="KEGG" id="gms:SOIL9_23540"/>